<dbReference type="InterPro" id="IPR009010">
    <property type="entry name" value="Asp_de-COase-like_dom_sf"/>
</dbReference>
<dbReference type="CDD" id="cd02792">
    <property type="entry name" value="MopB_CT_Formate-Dh-Na-like"/>
    <property type="match status" value="1"/>
</dbReference>
<dbReference type="Pfam" id="PF01568">
    <property type="entry name" value="Molydop_binding"/>
    <property type="match status" value="1"/>
</dbReference>
<dbReference type="GO" id="GO:0042597">
    <property type="term" value="C:periplasmic space"/>
    <property type="evidence" value="ECO:0007669"/>
    <property type="project" value="UniProtKB-SubCell"/>
</dbReference>
<dbReference type="GO" id="GO:0009055">
    <property type="term" value="F:electron transfer activity"/>
    <property type="evidence" value="ECO:0007669"/>
    <property type="project" value="InterPro"/>
</dbReference>
<evidence type="ECO:0000256" key="3">
    <source>
        <dbReference type="ARBA" id="ARBA00010312"/>
    </source>
</evidence>
<dbReference type="FunFam" id="2.40.40.20:FF:000017">
    <property type="entry name" value="Formate dehydrogenase, alpha subunit"/>
    <property type="match status" value="1"/>
</dbReference>
<dbReference type="Gene3D" id="3.40.50.740">
    <property type="match status" value="1"/>
</dbReference>
<organism evidence="15 16">
    <name type="scientific">Paraburkholderia silvatlantica</name>
    <dbReference type="NCBI Taxonomy" id="321895"/>
    <lineage>
        <taxon>Bacteria</taxon>
        <taxon>Pseudomonadati</taxon>
        <taxon>Pseudomonadota</taxon>
        <taxon>Betaproteobacteria</taxon>
        <taxon>Burkholderiales</taxon>
        <taxon>Burkholderiaceae</taxon>
        <taxon>Paraburkholderia</taxon>
    </lineage>
</organism>
<evidence type="ECO:0000256" key="2">
    <source>
        <dbReference type="ARBA" id="ARBA00004418"/>
    </source>
</evidence>
<dbReference type="EMBL" id="QJSQ01000004">
    <property type="protein sequence ID" value="PYE25498.1"/>
    <property type="molecule type" value="Genomic_DNA"/>
</dbReference>
<evidence type="ECO:0000256" key="6">
    <source>
        <dbReference type="ARBA" id="ARBA00022729"/>
    </source>
</evidence>
<dbReference type="Pfam" id="PF00384">
    <property type="entry name" value="Molybdopterin"/>
    <property type="match status" value="1"/>
</dbReference>
<keyword evidence="9 14" id="KW-0560">Oxidoreductase</keyword>
<evidence type="ECO:0000313" key="17">
    <source>
        <dbReference type="Proteomes" id="UP000533533"/>
    </source>
</evidence>
<evidence type="ECO:0000256" key="5">
    <source>
        <dbReference type="ARBA" id="ARBA00022723"/>
    </source>
</evidence>
<dbReference type="Gene3D" id="2.40.40.20">
    <property type="match status" value="1"/>
</dbReference>
<evidence type="ECO:0000256" key="9">
    <source>
        <dbReference type="ARBA" id="ARBA00023002"/>
    </source>
</evidence>
<dbReference type="PANTHER" id="PTHR43598">
    <property type="entry name" value="TUNGSTEN-CONTAINING FORMYLMETHANOFURAN DEHYDROGENASE 2 SUBUNIT B"/>
    <property type="match status" value="1"/>
</dbReference>
<dbReference type="InterPro" id="IPR006656">
    <property type="entry name" value="Mopterin_OxRdtase"/>
</dbReference>
<feature type="domain" description="Molybdopterin oxidoreductase" evidence="12">
    <location>
        <begin position="2"/>
        <end position="375"/>
    </location>
</feature>
<keyword evidence="5" id="KW-0479">Metal-binding</keyword>
<evidence type="ECO:0000256" key="7">
    <source>
        <dbReference type="ARBA" id="ARBA00022764"/>
    </source>
</evidence>
<evidence type="ECO:0000313" key="14">
    <source>
        <dbReference type="EMBL" id="MBB2930228.1"/>
    </source>
</evidence>
<dbReference type="GO" id="GO:0047111">
    <property type="term" value="F:formate dehydrogenase (cytochrome-c-553) activity"/>
    <property type="evidence" value="ECO:0007669"/>
    <property type="project" value="InterPro"/>
</dbReference>
<dbReference type="InterPro" id="IPR006443">
    <property type="entry name" value="Formate-DH-alph_fdnG"/>
</dbReference>
<dbReference type="GO" id="GO:0008863">
    <property type="term" value="F:formate dehydrogenase (NAD+) activity"/>
    <property type="evidence" value="ECO:0007669"/>
    <property type="project" value="UniProtKB-EC"/>
</dbReference>
<dbReference type="FunFam" id="3.40.228.10:FF:000009">
    <property type="entry name" value="Formate dehydrogenase, alpha subunit, selenocysteine-containing"/>
    <property type="match status" value="1"/>
</dbReference>
<proteinExistence type="inferred from homology"/>
<protein>
    <submittedName>
        <fullName evidence="15">Formate dehydrogenase (Quinone-dependent) catalytic subunit</fullName>
    </submittedName>
    <submittedName>
        <fullName evidence="14">Formate dehydrogenase major subunit</fullName>
        <ecNumber evidence="14">1.17.1.9</ecNumber>
    </submittedName>
</protein>
<evidence type="ECO:0000256" key="10">
    <source>
        <dbReference type="ARBA" id="ARBA00023004"/>
    </source>
</evidence>
<keyword evidence="7" id="KW-0574">Periplasm</keyword>
<dbReference type="NCBIfam" id="TIGR01553">
    <property type="entry name" value="formate-DH-alph"/>
    <property type="match status" value="1"/>
</dbReference>
<keyword evidence="6" id="KW-0732">Signal</keyword>
<evidence type="ECO:0000256" key="1">
    <source>
        <dbReference type="ARBA" id="ARBA00001966"/>
    </source>
</evidence>
<dbReference type="SUPFAM" id="SSF50692">
    <property type="entry name" value="ADC-like"/>
    <property type="match status" value="1"/>
</dbReference>
<dbReference type="GO" id="GO:0043546">
    <property type="term" value="F:molybdopterin cofactor binding"/>
    <property type="evidence" value="ECO:0007669"/>
    <property type="project" value="InterPro"/>
</dbReference>
<keyword evidence="4" id="KW-0004">4Fe-4S</keyword>
<dbReference type="GO" id="GO:0009061">
    <property type="term" value="P:anaerobic respiration"/>
    <property type="evidence" value="ECO:0007669"/>
    <property type="project" value="TreeGrafter"/>
</dbReference>
<dbReference type="EMBL" id="JACHVZ010000013">
    <property type="protein sequence ID" value="MBB2930228.1"/>
    <property type="molecule type" value="Genomic_DNA"/>
</dbReference>
<dbReference type="PANTHER" id="PTHR43598:SF1">
    <property type="entry name" value="FORMATE DEHYDROGENASE-O MAJOR SUBUNIT"/>
    <property type="match status" value="1"/>
</dbReference>
<dbReference type="Proteomes" id="UP000533533">
    <property type="component" value="Unassembled WGS sequence"/>
</dbReference>
<accession>A0A2U1ABA0</accession>
<evidence type="ECO:0000256" key="8">
    <source>
        <dbReference type="ARBA" id="ARBA00022933"/>
    </source>
</evidence>
<evidence type="ECO:0000259" key="13">
    <source>
        <dbReference type="Pfam" id="PF01568"/>
    </source>
</evidence>
<dbReference type="SUPFAM" id="SSF53706">
    <property type="entry name" value="Formate dehydrogenase/DMSO reductase, domains 1-3"/>
    <property type="match status" value="1"/>
</dbReference>
<keyword evidence="11" id="KW-0411">Iron-sulfur</keyword>
<keyword evidence="10" id="KW-0408">Iron</keyword>
<reference evidence="15 16" key="1">
    <citation type="submission" date="2018-06" db="EMBL/GenBank/DDBJ databases">
        <title>Genomic Encyclopedia of Type Strains, Phase IV (KMG-V): Genome sequencing to study the core and pangenomes of soil and plant-associated prokaryotes.</title>
        <authorList>
            <person name="Whitman W."/>
        </authorList>
    </citation>
    <scope>NUCLEOTIDE SEQUENCE [LARGE SCALE GENOMIC DNA]</scope>
    <source>
        <strain evidence="15 16">SRCL-318</strain>
        <strain evidence="14 17">SRMrh-85</strain>
    </source>
</reference>
<keyword evidence="8" id="KW-0712">Selenocysteine</keyword>
<comment type="cofactor">
    <cofactor evidence="1">
        <name>[4Fe-4S] cluster</name>
        <dbReference type="ChEBI" id="CHEBI:49883"/>
    </cofactor>
</comment>
<name>A0A2U1ABA0_9BURK</name>
<evidence type="ECO:0000313" key="15">
    <source>
        <dbReference type="EMBL" id="PYE25498.1"/>
    </source>
</evidence>
<evidence type="ECO:0000256" key="11">
    <source>
        <dbReference type="ARBA" id="ARBA00023014"/>
    </source>
</evidence>
<dbReference type="AlphaFoldDB" id="A0A2U1ABA0"/>
<comment type="caution">
    <text evidence="15">The sequence shown here is derived from an EMBL/GenBank/DDBJ whole genome shotgun (WGS) entry which is preliminary data.</text>
</comment>
<feature type="domain" description="Molybdopterin dinucleotide-binding" evidence="13">
    <location>
        <begin position="688"/>
        <end position="803"/>
    </location>
</feature>
<dbReference type="Gene3D" id="3.40.228.10">
    <property type="entry name" value="Dimethylsulfoxide Reductase, domain 2"/>
    <property type="match status" value="2"/>
</dbReference>
<dbReference type="GO" id="GO:0030151">
    <property type="term" value="F:molybdenum ion binding"/>
    <property type="evidence" value="ECO:0007669"/>
    <property type="project" value="TreeGrafter"/>
</dbReference>
<dbReference type="EC" id="1.17.1.9" evidence="14"/>
<evidence type="ECO:0000259" key="12">
    <source>
        <dbReference type="Pfam" id="PF00384"/>
    </source>
</evidence>
<comment type="similarity">
    <text evidence="3">Belongs to the prokaryotic molybdopterin-containing oxidoreductase family.</text>
</comment>
<dbReference type="GO" id="GO:0051539">
    <property type="term" value="F:4 iron, 4 sulfur cluster binding"/>
    <property type="evidence" value="ECO:0007669"/>
    <property type="project" value="UniProtKB-KW"/>
</dbReference>
<evidence type="ECO:0000256" key="4">
    <source>
        <dbReference type="ARBA" id="ARBA00022485"/>
    </source>
</evidence>
<gene>
    <name evidence="15" type="ORF">C7410_10475</name>
    <name evidence="14" type="ORF">FHX59_004690</name>
</gene>
<keyword evidence="17" id="KW-1185">Reference proteome</keyword>
<dbReference type="FunFam" id="3.40.50.740:FF:000007">
    <property type="entry name" value="Formate dehydrogenase, alpha subunit, selenocysteine-containing"/>
    <property type="match status" value="1"/>
</dbReference>
<dbReference type="Proteomes" id="UP000247772">
    <property type="component" value="Unassembled WGS sequence"/>
</dbReference>
<comment type="subcellular location">
    <subcellularLocation>
        <location evidence="2">Periplasm</location>
    </subcellularLocation>
</comment>
<evidence type="ECO:0000313" key="16">
    <source>
        <dbReference type="Proteomes" id="UP000247772"/>
    </source>
</evidence>
<sequence>MTNHWVDIRNADVILVMGGNAAEAHPCGFKWVTEAKAHRGARLIVVDPRFTRTASVADFYAPIRTGTDIAFLGAVINYLLTNDKIQHEYVKNYTDFSFIVREDFAFNDGIFSGYDAQKHSYPDKSSWNYELGDDGFVKTDDTLQNPRCVYQLLKQHYSRYTPEMVEKVCGTPKDKFLKVCEMLASTAVPGRAATIMYALGWTHHSIGSQNIRTGAMVQLLLGNIGIAGGGMNALRGHSNIQGLTDLGLMSNLLTGYMTLPFEAEQDYDDYIKKRASQPMRPNQLSYWQHYGAFFVSFMKSWWGDAATKDNNWGYDWLPKLDKPYDLLQTIELMNQGKVNGYICQGFNVMASSPNKAKTVSALSKLKWLVIMDPLAIETAEFWKKYGDYNDVDPTSIQTEVFRLPTTCFAEENGSLVSSSRVLQWHWKGAEPPGEAKSDLEIMSGLFLRMRAAYQKDGGKLPDPIVKLDWPYSDPASPTPEELAKEYNGRALADQTDAKDPTRVLVKKGEQLSAFAQLKDDGTTASGCWIFCGAWTQSGNQMGRRDNDDPTGIGQTLNWAWAWPANRRVLYNRASCDVAGKPFDPTRKLIAWNGSAWTGADIPDYKVDEAPDQGMGPFIMNPEGVARFFARDGMNEGPFPEHYEPFENPLGYNPFHPNNPLATSNPAARVFPDDRKTFGTAQQFPHVATTYRLTEHFHFWTKHARLNAIIQPQQFVEIGEALAKEVGVVAGERVKVSSNRGYLVAVAVVTKRIKPLTIEGKTVHQVGVPLHWGFKGLTHPGYLTNTLTPPVGDGNSQTPEFKSFLVKVEKA</sequence>
<dbReference type="InterPro" id="IPR006657">
    <property type="entry name" value="MoPterin_dinucl-bd_dom"/>
</dbReference>